<proteinExistence type="predicted"/>
<dbReference type="EMBL" id="LCBY01000080">
    <property type="protein sequence ID" value="KKS19565.1"/>
    <property type="molecule type" value="Genomic_DNA"/>
</dbReference>
<dbReference type="Proteomes" id="UP000034371">
    <property type="component" value="Unassembled WGS sequence"/>
</dbReference>
<evidence type="ECO:0000313" key="2">
    <source>
        <dbReference type="Proteomes" id="UP000034371"/>
    </source>
</evidence>
<accession>A0A0G0X3H1</accession>
<organism evidence="1 2">
    <name type="scientific">Candidatus Roizmanbacteria bacterium GW2011_GWC2_41_7</name>
    <dbReference type="NCBI Taxonomy" id="1618487"/>
    <lineage>
        <taxon>Bacteria</taxon>
        <taxon>Candidatus Roizmaniibacteriota</taxon>
    </lineage>
</organism>
<name>A0A0G0X3H1_9BACT</name>
<dbReference type="AlphaFoldDB" id="A0A0G0X3H1"/>
<comment type="caution">
    <text evidence="1">The sequence shown here is derived from an EMBL/GenBank/DDBJ whole genome shotgun (WGS) entry which is preliminary data.</text>
</comment>
<sequence>MEPIRKVIVRLNAEFFSGERILQHLYAKGYTRRACVEALRELNYAVKSVGRGIYVSSAPIEEEKRREEYIKHYFSSLNFYSWAK</sequence>
<gene>
    <name evidence="1" type="ORF">UU78_C0080G0004</name>
</gene>
<evidence type="ECO:0000313" key="1">
    <source>
        <dbReference type="EMBL" id="KKS19565.1"/>
    </source>
</evidence>
<protein>
    <submittedName>
        <fullName evidence="1">Uncharacterized protein</fullName>
    </submittedName>
</protein>
<reference evidence="1 2" key="1">
    <citation type="journal article" date="2015" name="Nature">
        <title>rRNA introns, odd ribosomes, and small enigmatic genomes across a large radiation of phyla.</title>
        <authorList>
            <person name="Brown C.T."/>
            <person name="Hug L.A."/>
            <person name="Thomas B.C."/>
            <person name="Sharon I."/>
            <person name="Castelle C.J."/>
            <person name="Singh A."/>
            <person name="Wilkins M.J."/>
            <person name="Williams K.H."/>
            <person name="Banfield J.F."/>
        </authorList>
    </citation>
    <scope>NUCLEOTIDE SEQUENCE [LARGE SCALE GENOMIC DNA]</scope>
</reference>